<organism evidence="2">
    <name type="scientific">Culex pipiens</name>
    <name type="common">House mosquito</name>
    <dbReference type="NCBI Taxonomy" id="7175"/>
    <lineage>
        <taxon>Eukaryota</taxon>
        <taxon>Metazoa</taxon>
        <taxon>Ecdysozoa</taxon>
        <taxon>Arthropoda</taxon>
        <taxon>Hexapoda</taxon>
        <taxon>Insecta</taxon>
        <taxon>Pterygota</taxon>
        <taxon>Neoptera</taxon>
        <taxon>Endopterygota</taxon>
        <taxon>Diptera</taxon>
        <taxon>Nematocera</taxon>
        <taxon>Culicoidea</taxon>
        <taxon>Culicidae</taxon>
        <taxon>Culicinae</taxon>
        <taxon>Culicini</taxon>
        <taxon>Culex</taxon>
        <taxon>Culex</taxon>
    </lineage>
</organism>
<protein>
    <submittedName>
        <fullName evidence="2">(northern house mosquito) hypothetical protein</fullName>
    </submittedName>
</protein>
<proteinExistence type="predicted"/>
<evidence type="ECO:0000256" key="1">
    <source>
        <dbReference type="SAM" id="MobiDB-lite"/>
    </source>
</evidence>
<reference evidence="2" key="1">
    <citation type="submission" date="2021-05" db="EMBL/GenBank/DDBJ databases">
        <authorList>
            <person name="Alioto T."/>
            <person name="Alioto T."/>
            <person name="Gomez Garrido J."/>
        </authorList>
    </citation>
    <scope>NUCLEOTIDE SEQUENCE</scope>
</reference>
<accession>A0A8D8CPL1</accession>
<sequence>MEPINCNANDSSRQTDTHTQKRNAKTTAHSSQKLSHTHVHAKTNEKNDQEFRRHTHTFIDEPLYQRSVLAIHTHTCVWANCLGNQFEWRRRVASQRPSLC</sequence>
<dbReference type="AlphaFoldDB" id="A0A8D8CPL1"/>
<dbReference type="EMBL" id="HBUE01132021">
    <property type="protein sequence ID" value="CAG6496895.1"/>
    <property type="molecule type" value="Transcribed_RNA"/>
</dbReference>
<evidence type="ECO:0000313" key="2">
    <source>
        <dbReference type="EMBL" id="CAG6496893.1"/>
    </source>
</evidence>
<feature type="compositionally biased region" description="Polar residues" evidence="1">
    <location>
        <begin position="25"/>
        <end position="34"/>
    </location>
</feature>
<feature type="region of interest" description="Disordered" evidence="1">
    <location>
        <begin position="1"/>
        <end position="50"/>
    </location>
</feature>
<dbReference type="EMBL" id="HBUE01132020">
    <property type="protein sequence ID" value="CAG6496893.1"/>
    <property type="molecule type" value="Transcribed_RNA"/>
</dbReference>
<feature type="compositionally biased region" description="Polar residues" evidence="1">
    <location>
        <begin position="1"/>
        <end position="12"/>
    </location>
</feature>
<name>A0A8D8CPL1_CULPI</name>